<proteinExistence type="predicted"/>
<organism evidence="1">
    <name type="scientific">marine sediment metagenome</name>
    <dbReference type="NCBI Taxonomy" id="412755"/>
    <lineage>
        <taxon>unclassified sequences</taxon>
        <taxon>metagenomes</taxon>
        <taxon>ecological metagenomes</taxon>
    </lineage>
</organism>
<gene>
    <name evidence="1" type="ORF">S01H1_56811</name>
</gene>
<dbReference type="EMBL" id="BARS01037016">
    <property type="protein sequence ID" value="GAG21508.1"/>
    <property type="molecule type" value="Genomic_DNA"/>
</dbReference>
<reference evidence="1" key="1">
    <citation type="journal article" date="2014" name="Front. Microbiol.">
        <title>High frequency of phylogenetically diverse reductive dehalogenase-homologous genes in deep subseafloor sedimentary metagenomes.</title>
        <authorList>
            <person name="Kawai M."/>
            <person name="Futagami T."/>
            <person name="Toyoda A."/>
            <person name="Takaki Y."/>
            <person name="Nishi S."/>
            <person name="Hori S."/>
            <person name="Arai W."/>
            <person name="Tsubouchi T."/>
            <person name="Morono Y."/>
            <person name="Uchiyama I."/>
            <person name="Ito T."/>
            <person name="Fujiyama A."/>
            <person name="Inagaki F."/>
            <person name="Takami H."/>
        </authorList>
    </citation>
    <scope>NUCLEOTIDE SEQUENCE</scope>
    <source>
        <strain evidence="1">Expedition CK06-06</strain>
    </source>
</reference>
<comment type="caution">
    <text evidence="1">The sequence shown here is derived from an EMBL/GenBank/DDBJ whole genome shotgun (WGS) entry which is preliminary data.</text>
</comment>
<sequence length="106" mass="12323">MIRESDFYGDFLRLLKDISTKYILFGIDDVVYFDSVDFDIIEECFDEFPSEIFGFSLRHSCEIITGGDNIEEFSVSGRTLYKFSWKDGKTDLTSYPFDLCATIYPT</sequence>
<name>X0WAB9_9ZZZZ</name>
<evidence type="ECO:0000313" key="1">
    <source>
        <dbReference type="EMBL" id="GAG21508.1"/>
    </source>
</evidence>
<dbReference type="AlphaFoldDB" id="X0WAB9"/>
<accession>X0WAB9</accession>
<feature type="non-terminal residue" evidence="1">
    <location>
        <position position="106"/>
    </location>
</feature>
<protein>
    <submittedName>
        <fullName evidence="1">Uncharacterized protein</fullName>
    </submittedName>
</protein>